<keyword evidence="2 8" id="KW-0813">Transport</keyword>
<dbReference type="InterPro" id="IPR004667">
    <property type="entry name" value="ADP_ATP_car_bac_type"/>
</dbReference>
<feature type="transmembrane region" description="Helical" evidence="8">
    <location>
        <begin position="236"/>
        <end position="255"/>
    </location>
</feature>
<gene>
    <name evidence="9" type="ORF">HNQ60_001603</name>
</gene>
<comment type="subcellular location">
    <subcellularLocation>
        <location evidence="1 8">Membrane</location>
        <topology evidence="1 8">Multi-pass membrane protein</topology>
    </subcellularLocation>
</comment>
<name>A0A841HL50_9GAMM</name>
<dbReference type="GO" id="GO:0005524">
    <property type="term" value="F:ATP binding"/>
    <property type="evidence" value="ECO:0007669"/>
    <property type="project" value="UniProtKB-KW"/>
</dbReference>
<feature type="transmembrane region" description="Helical" evidence="8">
    <location>
        <begin position="122"/>
        <end position="142"/>
    </location>
</feature>
<dbReference type="PANTHER" id="PTHR43596">
    <property type="entry name" value="ADP,ATP CARRIER PROTEIN"/>
    <property type="match status" value="1"/>
</dbReference>
<evidence type="ECO:0000256" key="3">
    <source>
        <dbReference type="ARBA" id="ARBA00022692"/>
    </source>
</evidence>
<feature type="transmembrane region" description="Helical" evidence="8">
    <location>
        <begin position="154"/>
        <end position="172"/>
    </location>
</feature>
<comment type="caution">
    <text evidence="9">The sequence shown here is derived from an EMBL/GenBank/DDBJ whole genome shotgun (WGS) entry which is preliminary data.</text>
</comment>
<feature type="transmembrane region" description="Helical" evidence="8">
    <location>
        <begin position="90"/>
        <end position="110"/>
    </location>
</feature>
<dbReference type="Pfam" id="PF03219">
    <property type="entry name" value="TLC"/>
    <property type="match status" value="1"/>
</dbReference>
<dbReference type="EMBL" id="JACHHZ010000002">
    <property type="protein sequence ID" value="MBB6092725.1"/>
    <property type="molecule type" value="Genomic_DNA"/>
</dbReference>
<feature type="transmembrane region" description="Helical" evidence="8">
    <location>
        <begin position="184"/>
        <end position="204"/>
    </location>
</feature>
<keyword evidence="5 8" id="KW-0067">ATP-binding</keyword>
<protein>
    <recommendedName>
        <fullName evidence="8">ADP,ATP carrier protein</fullName>
    </recommendedName>
</protein>
<dbReference type="SUPFAM" id="SSF103473">
    <property type="entry name" value="MFS general substrate transporter"/>
    <property type="match status" value="1"/>
</dbReference>
<comment type="similarity">
    <text evidence="8">Belongs to the ADP/ATP translocase tlc family.</text>
</comment>
<keyword evidence="10" id="KW-1185">Reference proteome</keyword>
<evidence type="ECO:0000256" key="6">
    <source>
        <dbReference type="ARBA" id="ARBA00022989"/>
    </source>
</evidence>
<organism evidence="9 10">
    <name type="scientific">Povalibacter uvarum</name>
    <dbReference type="NCBI Taxonomy" id="732238"/>
    <lineage>
        <taxon>Bacteria</taxon>
        <taxon>Pseudomonadati</taxon>
        <taxon>Pseudomonadota</taxon>
        <taxon>Gammaproteobacteria</taxon>
        <taxon>Steroidobacterales</taxon>
        <taxon>Steroidobacteraceae</taxon>
        <taxon>Povalibacter</taxon>
    </lineage>
</organism>
<dbReference type="GO" id="GO:0005471">
    <property type="term" value="F:ATP:ADP antiporter activity"/>
    <property type="evidence" value="ECO:0007669"/>
    <property type="project" value="InterPro"/>
</dbReference>
<feature type="transmembrane region" description="Helical" evidence="8">
    <location>
        <begin position="64"/>
        <end position="83"/>
    </location>
</feature>
<feature type="transmembrane region" description="Helical" evidence="8">
    <location>
        <begin position="393"/>
        <end position="416"/>
    </location>
</feature>
<evidence type="ECO:0000256" key="7">
    <source>
        <dbReference type="ARBA" id="ARBA00023136"/>
    </source>
</evidence>
<evidence type="ECO:0000256" key="5">
    <source>
        <dbReference type="ARBA" id="ARBA00022840"/>
    </source>
</evidence>
<dbReference type="PANTHER" id="PTHR43596:SF1">
    <property type="entry name" value="ADP,ATP CARRIER PROTEIN"/>
    <property type="match status" value="1"/>
</dbReference>
<dbReference type="RefSeq" id="WP_184330510.1">
    <property type="nucleotide sequence ID" value="NZ_JACHHZ010000002.1"/>
</dbReference>
<reference evidence="9 10" key="1">
    <citation type="submission" date="2020-08" db="EMBL/GenBank/DDBJ databases">
        <title>Genomic Encyclopedia of Type Strains, Phase IV (KMG-IV): sequencing the most valuable type-strain genomes for metagenomic binning, comparative biology and taxonomic classification.</title>
        <authorList>
            <person name="Goeker M."/>
        </authorList>
    </citation>
    <scope>NUCLEOTIDE SEQUENCE [LARGE SCALE GENOMIC DNA]</scope>
    <source>
        <strain evidence="9 10">DSM 26723</strain>
    </source>
</reference>
<accession>A0A841HL50</accession>
<proteinExistence type="inferred from homology"/>
<dbReference type="Gene3D" id="1.20.1250.20">
    <property type="entry name" value="MFS general substrate transporter like domains"/>
    <property type="match status" value="1"/>
</dbReference>
<keyword evidence="4 8" id="KW-0547">Nucleotide-binding</keyword>
<evidence type="ECO:0000256" key="4">
    <source>
        <dbReference type="ARBA" id="ARBA00022741"/>
    </source>
</evidence>
<evidence type="ECO:0000256" key="1">
    <source>
        <dbReference type="ARBA" id="ARBA00004141"/>
    </source>
</evidence>
<sequence>MTATTTTSPLGRLLSKLAPIEPREVSAVVAAFGLFFFMWAGYFSVRPVRETIATIIGRDQTADLWIITSIASIAIIPTFGFIVARVRRSIFLPAMYGFVALVLVLTGLALRGEQIDPAAGKFFYVFISVVNLFLLSIFWSFLLELFDSGQSKRLFGVIAAGGSAGALTGPLISDVSVSAIGNSGVLFVGAASFVIAILCQRVLLGIWRDRSKAVTEDRPLGGNIFAGITLILRSPYILGIALFVVFISAVNTLLYFEQLRLVEVNYPEITDRTRIFARFDWIVQTLTVLSQIFLTGRIAKRFGVVALVTAIPLIMVGGFIALAATGTLAVLAVVVIGRRAMEYAFVRPGREMLWSPLDKETKYKAKNTVDVPVYRGADAISAQLNKLLEGIGWGPAALAMLGAGVAAVWAMLGLWLGRRFDRGEVDERGGRKKPEGS</sequence>
<dbReference type="InterPro" id="IPR036259">
    <property type="entry name" value="MFS_trans_sf"/>
</dbReference>
<keyword evidence="3 8" id="KW-0812">Transmembrane</keyword>
<keyword evidence="7 8" id="KW-0472">Membrane</keyword>
<keyword evidence="6 8" id="KW-1133">Transmembrane helix</keyword>
<evidence type="ECO:0000256" key="2">
    <source>
        <dbReference type="ARBA" id="ARBA00022448"/>
    </source>
</evidence>
<dbReference type="GO" id="GO:0016020">
    <property type="term" value="C:membrane"/>
    <property type="evidence" value="ECO:0007669"/>
    <property type="project" value="UniProtKB-SubCell"/>
</dbReference>
<evidence type="ECO:0000313" key="10">
    <source>
        <dbReference type="Proteomes" id="UP000588068"/>
    </source>
</evidence>
<evidence type="ECO:0000313" key="9">
    <source>
        <dbReference type="EMBL" id="MBB6092725.1"/>
    </source>
</evidence>
<dbReference type="AlphaFoldDB" id="A0A841HL50"/>
<evidence type="ECO:0000256" key="8">
    <source>
        <dbReference type="RuleBase" id="RU363121"/>
    </source>
</evidence>
<feature type="transmembrane region" description="Helical" evidence="8">
    <location>
        <begin position="306"/>
        <end position="336"/>
    </location>
</feature>
<feature type="transmembrane region" description="Helical" evidence="8">
    <location>
        <begin position="25"/>
        <end position="44"/>
    </location>
</feature>
<dbReference type="Proteomes" id="UP000588068">
    <property type="component" value="Unassembled WGS sequence"/>
</dbReference>